<evidence type="ECO:0000256" key="10">
    <source>
        <dbReference type="ARBA" id="ARBA00022870"/>
    </source>
</evidence>
<comment type="subunit">
    <text evidence="16">Binds to single-stranded and double-stranded viral DNA. Interacts with the host nuclear shuttle interacting (NSI) protein. This interaction may allow NSP to recruit NSI monomers to the viral genome and thus regulate nuclear export of viral genome by NSP.</text>
</comment>
<comment type="subcellular location">
    <subcellularLocation>
        <location evidence="3">Host cell membrane</location>
        <topology evidence="3">Peripheral membrane protein</topology>
        <orientation evidence="3">Cytoplasmic side</orientation>
    </subcellularLocation>
    <subcellularLocation>
        <location evidence="2">Host cytoplasm</location>
    </subcellularLocation>
    <subcellularLocation>
        <location evidence="1">Host nucleus</location>
    </subcellularLocation>
</comment>
<dbReference type="PRINTS" id="PR00225">
    <property type="entry name" value="GEMCOATBR1"/>
</dbReference>
<dbReference type="GO" id="GO:0043657">
    <property type="term" value="C:host cell"/>
    <property type="evidence" value="ECO:0007669"/>
    <property type="project" value="InterPro"/>
</dbReference>
<keyword evidence="13" id="KW-0472">Membrane</keyword>
<evidence type="ECO:0000256" key="11">
    <source>
        <dbReference type="ARBA" id="ARBA00023031"/>
    </source>
</evidence>
<keyword evidence="9" id="KW-0945">Host-virus interaction</keyword>
<comment type="function">
    <text evidence="15">Binds to the genomic viral ssDNA, shuttles it into and out of the cell nucleus. Begomoviruses use 2 proteins to transport their DNA from cell to cell. The nuclear shuttle protein (NSP) shuttles it between nucleus and cytoplasm and the movement protein (MP) probably transports the DNA-NSP complex to the cell periphery and facilitates movement across the cell wall.</text>
</comment>
<keyword evidence="8" id="KW-1048">Host nucleus</keyword>
<dbReference type="GO" id="GO:0019028">
    <property type="term" value="C:viral capsid"/>
    <property type="evidence" value="ECO:0007669"/>
    <property type="project" value="InterPro"/>
</dbReference>
<dbReference type="GO" id="GO:0046740">
    <property type="term" value="P:transport of virus in host, cell to cell"/>
    <property type="evidence" value="ECO:0007669"/>
    <property type="project" value="UniProtKB-KW"/>
</dbReference>
<dbReference type="GO" id="GO:0003697">
    <property type="term" value="F:single-stranded DNA binding"/>
    <property type="evidence" value="ECO:0007669"/>
    <property type="project" value="InterPro"/>
</dbReference>
<dbReference type="GO" id="GO:0030430">
    <property type="term" value="C:host cell cytoplasm"/>
    <property type="evidence" value="ECO:0007669"/>
    <property type="project" value="UniProtKB-SubCell"/>
</dbReference>
<dbReference type="GO" id="GO:0051027">
    <property type="term" value="P:DNA transport"/>
    <property type="evidence" value="ECO:0007669"/>
    <property type="project" value="InterPro"/>
</dbReference>
<evidence type="ECO:0000256" key="7">
    <source>
        <dbReference type="ARBA" id="ARBA00022511"/>
    </source>
</evidence>
<organism evidence="19">
    <name type="scientific">Mungbean yellow mosaic virus</name>
    <dbReference type="NCBI Taxonomy" id="33726"/>
    <lineage>
        <taxon>Viruses</taxon>
        <taxon>Monodnaviria</taxon>
        <taxon>Shotokuvirae</taxon>
        <taxon>Cressdnaviricota</taxon>
        <taxon>Repensiviricetes</taxon>
        <taxon>Geplafuvirales</taxon>
        <taxon>Geminiviridae</taxon>
        <taxon>Begomovirus</taxon>
        <taxon>Begomovirus vignaradiatae</taxon>
    </lineage>
</organism>
<evidence type="ECO:0000256" key="3">
    <source>
        <dbReference type="ARBA" id="ARBA00004501"/>
    </source>
</evidence>
<evidence type="ECO:0000256" key="4">
    <source>
        <dbReference type="ARBA" id="ARBA00005789"/>
    </source>
</evidence>
<dbReference type="EMBL" id="MN602428">
    <property type="protein sequence ID" value="QHD57721.1"/>
    <property type="molecule type" value="Genomic_DNA"/>
</dbReference>
<evidence type="ECO:0000256" key="14">
    <source>
        <dbReference type="ARBA" id="ARBA00023200"/>
    </source>
</evidence>
<keyword evidence="11" id="KW-0916">Viral movement protein</keyword>
<evidence type="ECO:0000256" key="16">
    <source>
        <dbReference type="ARBA" id="ARBA00026026"/>
    </source>
</evidence>
<evidence type="ECO:0000256" key="9">
    <source>
        <dbReference type="ARBA" id="ARBA00022581"/>
    </source>
</evidence>
<evidence type="ECO:0000256" key="13">
    <source>
        <dbReference type="ARBA" id="ARBA00023136"/>
    </source>
</evidence>
<evidence type="ECO:0000313" key="19">
    <source>
        <dbReference type="EMBL" id="QHD57721.1"/>
    </source>
</evidence>
<evidence type="ECO:0000256" key="2">
    <source>
        <dbReference type="ARBA" id="ARBA00004192"/>
    </source>
</evidence>
<evidence type="ECO:0000256" key="8">
    <source>
        <dbReference type="ARBA" id="ARBA00022562"/>
    </source>
</evidence>
<dbReference type="InterPro" id="IPR000263">
    <property type="entry name" value="GV_A/BR1_coat"/>
</dbReference>
<keyword evidence="10" id="KW-1043">Host membrane</keyword>
<keyword evidence="7" id="KW-1032">Host cell membrane</keyword>
<evidence type="ECO:0000256" key="1">
    <source>
        <dbReference type="ARBA" id="ARBA00004147"/>
    </source>
</evidence>
<dbReference type="InterPro" id="IPR001530">
    <property type="entry name" value="Gemini_BR1"/>
</dbReference>
<dbReference type="Pfam" id="PF00844">
    <property type="entry name" value="Gemini_coat"/>
    <property type="match status" value="1"/>
</dbReference>
<gene>
    <name evidence="19" type="primary">BV1</name>
</gene>
<keyword evidence="6" id="KW-0813">Transport</keyword>
<sequence>MYNRNIRTPLKLRRGNFVYRWSSLTPSTSRLRPSKLNVSRKLGYDRVDREFRKNSIVEVQHGSHMSLDKNTDISSFVQYPTRGINGDGRSRDYIKLLNLDVSGVINVKPTGSDHTMEPGDKMNGLFVLSILLDKKPYLPDGVNTLPSFAELFGPYAAAYANMHLLDTQKQRFKVLGTIKKYCSCTSGAIYAPLKLRLRLSKPKCPLWTTFKDPELGNCGGNYKNISKNAIVISYAFISMHSLLVEPYVQFELQYIG</sequence>
<evidence type="ECO:0000256" key="6">
    <source>
        <dbReference type="ARBA" id="ARBA00022448"/>
    </source>
</evidence>
<evidence type="ECO:0000256" key="18">
    <source>
        <dbReference type="ARBA" id="ARBA00029763"/>
    </source>
</evidence>
<dbReference type="GO" id="GO:0020002">
    <property type="term" value="C:host cell plasma membrane"/>
    <property type="evidence" value="ECO:0007669"/>
    <property type="project" value="UniProtKB-SubCell"/>
</dbReference>
<reference evidence="19" key="1">
    <citation type="submission" date="2019-10" db="EMBL/GenBank/DDBJ databases">
        <title>Diversity and prevalence of yellow mosaic disease causing viruses in pulse crops based on full length genome analysis in India.</title>
        <authorList>
            <person name="Akram M."/>
            <person name="Naimuddin"/>
            <person name="Pratap A."/>
            <person name="Moin A."/>
            <person name="Ahmad S."/>
            <person name="Agnihotri A.K."/>
            <person name="Singh N.P."/>
        </authorList>
    </citation>
    <scope>NUCLEOTIDE SEQUENCE</scope>
    <source>
        <strain evidence="19">Mu1-Belgaum</strain>
    </source>
</reference>
<evidence type="ECO:0000256" key="12">
    <source>
        <dbReference type="ARBA" id="ARBA00023125"/>
    </source>
</evidence>
<name>A0A6B9PEL8_9GEMI</name>
<protein>
    <recommendedName>
        <fullName evidence="5">Nuclear shuttle protein</fullName>
    </recommendedName>
    <alternativeName>
        <fullName evidence="17">Protein BR1</fullName>
    </alternativeName>
    <alternativeName>
        <fullName evidence="18">Protein BV1</fullName>
    </alternativeName>
</protein>
<proteinExistence type="inferred from homology"/>
<keyword evidence="14" id="KW-1035">Host cytoplasm</keyword>
<dbReference type="GO" id="GO:0042025">
    <property type="term" value="C:host cell nucleus"/>
    <property type="evidence" value="ECO:0007669"/>
    <property type="project" value="UniProtKB-SubCell"/>
</dbReference>
<accession>A0A6B9PEL8</accession>
<dbReference type="GO" id="GO:0005198">
    <property type="term" value="F:structural molecule activity"/>
    <property type="evidence" value="ECO:0007669"/>
    <property type="project" value="InterPro"/>
</dbReference>
<evidence type="ECO:0000256" key="5">
    <source>
        <dbReference type="ARBA" id="ARBA00014908"/>
    </source>
</evidence>
<comment type="similarity">
    <text evidence="4">Belongs to the begomovirus nuclear shuttle protein family.</text>
</comment>
<keyword evidence="12" id="KW-0238">DNA-binding</keyword>
<evidence type="ECO:0000256" key="15">
    <source>
        <dbReference type="ARBA" id="ARBA00025176"/>
    </source>
</evidence>
<evidence type="ECO:0000256" key="17">
    <source>
        <dbReference type="ARBA" id="ARBA00029578"/>
    </source>
</evidence>